<evidence type="ECO:0000256" key="1">
    <source>
        <dbReference type="SAM" id="MobiDB-lite"/>
    </source>
</evidence>
<protein>
    <submittedName>
        <fullName evidence="2">Uncharacterized protein</fullName>
    </submittedName>
</protein>
<evidence type="ECO:0000313" key="2">
    <source>
        <dbReference type="EMBL" id="EJW94556.1"/>
    </source>
</evidence>
<feature type="region of interest" description="Disordered" evidence="1">
    <location>
        <begin position="35"/>
        <end position="72"/>
    </location>
</feature>
<dbReference type="AlphaFoldDB" id="J9FI63"/>
<sequence>MQSKGIDKQHEAECLAVIEHLAVYLQVQTAYEYAKEEHKGNTQRNATKSDLAQPQTDATDEGNDDDGLNTRLDVEKGTKPIHIFIHCLSLQNYGFPINWQNRPTFICTEKEFS</sequence>
<feature type="compositionally biased region" description="Acidic residues" evidence="1">
    <location>
        <begin position="58"/>
        <end position="67"/>
    </location>
</feature>
<feature type="compositionally biased region" description="Polar residues" evidence="1">
    <location>
        <begin position="42"/>
        <end position="57"/>
    </location>
</feature>
<proteinExistence type="predicted"/>
<reference evidence="2" key="1">
    <citation type="journal article" date="2012" name="PLoS ONE">
        <title>Gene sets for utilization of primary and secondary nutrition supplies in the distal gut of endangered iberian lynx.</title>
        <authorList>
            <person name="Alcaide M."/>
            <person name="Messina E."/>
            <person name="Richter M."/>
            <person name="Bargiela R."/>
            <person name="Peplies J."/>
            <person name="Huws S.A."/>
            <person name="Newbold C.J."/>
            <person name="Golyshin P.N."/>
            <person name="Simon M.A."/>
            <person name="Lopez G."/>
            <person name="Yakimov M.M."/>
            <person name="Ferrer M."/>
        </authorList>
    </citation>
    <scope>NUCLEOTIDE SEQUENCE</scope>
</reference>
<name>J9FI63_9ZZZZ</name>
<gene>
    <name evidence="2" type="ORF">EVA_17336</name>
</gene>
<organism evidence="2">
    <name type="scientific">gut metagenome</name>
    <dbReference type="NCBI Taxonomy" id="749906"/>
    <lineage>
        <taxon>unclassified sequences</taxon>
        <taxon>metagenomes</taxon>
        <taxon>organismal metagenomes</taxon>
    </lineage>
</organism>
<dbReference type="EMBL" id="AMCI01006310">
    <property type="protein sequence ID" value="EJW94556.1"/>
    <property type="molecule type" value="Genomic_DNA"/>
</dbReference>
<comment type="caution">
    <text evidence="2">The sequence shown here is derived from an EMBL/GenBank/DDBJ whole genome shotgun (WGS) entry which is preliminary data.</text>
</comment>
<accession>J9FI63</accession>